<dbReference type="GO" id="GO:0071949">
    <property type="term" value="F:FAD binding"/>
    <property type="evidence" value="ECO:0007669"/>
    <property type="project" value="InterPro"/>
</dbReference>
<dbReference type="Gene3D" id="3.50.50.60">
    <property type="entry name" value="FAD/NAD(P)-binding domain"/>
    <property type="match status" value="1"/>
</dbReference>
<evidence type="ECO:0000259" key="6">
    <source>
        <dbReference type="Pfam" id="PF01494"/>
    </source>
</evidence>
<comment type="caution">
    <text evidence="7">The sequence shown here is derived from an EMBL/GenBank/DDBJ whole genome shotgun (WGS) entry which is preliminary data.</text>
</comment>
<keyword evidence="8" id="KW-1185">Reference proteome</keyword>
<protein>
    <recommendedName>
        <fullName evidence="6">FAD-binding domain-containing protein</fullName>
    </recommendedName>
</protein>
<dbReference type="GO" id="GO:0016491">
    <property type="term" value="F:oxidoreductase activity"/>
    <property type="evidence" value="ECO:0007669"/>
    <property type="project" value="UniProtKB-KW"/>
</dbReference>
<dbReference type="Proteomes" id="UP000813461">
    <property type="component" value="Unassembled WGS sequence"/>
</dbReference>
<dbReference type="EMBL" id="JAGMVJ010000002">
    <property type="protein sequence ID" value="KAH7093669.1"/>
    <property type="molecule type" value="Genomic_DNA"/>
</dbReference>
<dbReference type="AlphaFoldDB" id="A0A8K0RDP2"/>
<evidence type="ECO:0000256" key="2">
    <source>
        <dbReference type="ARBA" id="ARBA00022827"/>
    </source>
</evidence>
<feature type="domain" description="FAD-binding" evidence="6">
    <location>
        <begin position="10"/>
        <end position="349"/>
    </location>
</feature>
<keyword evidence="1" id="KW-0285">Flavoprotein</keyword>
<evidence type="ECO:0000256" key="5">
    <source>
        <dbReference type="SAM" id="MobiDB-lite"/>
    </source>
</evidence>
<keyword evidence="4" id="KW-0520">NAD</keyword>
<dbReference type="PANTHER" id="PTHR43476">
    <property type="entry name" value="3-(3-HYDROXY-PHENYL)PROPIONATE/3-HYDROXYCINNAMIC ACID HYDROXYLASE"/>
    <property type="match status" value="1"/>
</dbReference>
<dbReference type="InterPro" id="IPR036188">
    <property type="entry name" value="FAD/NAD-bd_sf"/>
</dbReference>
<feature type="region of interest" description="Disordered" evidence="5">
    <location>
        <begin position="410"/>
        <end position="429"/>
    </location>
</feature>
<evidence type="ECO:0000256" key="1">
    <source>
        <dbReference type="ARBA" id="ARBA00022630"/>
    </source>
</evidence>
<dbReference type="Gene3D" id="3.30.70.2450">
    <property type="match status" value="1"/>
</dbReference>
<dbReference type="PANTHER" id="PTHR43476:SF4">
    <property type="entry name" value="BLR0106 PROTEIN"/>
    <property type="match status" value="1"/>
</dbReference>
<sequence length="429" mass="48213">MATQAPGFRDVIVVGAGPAGLLLALLLARSNIPVTVIEQSPELDHRARATHYGPPAMAELNRAGVGDDLRAQGFHPDGVCWRKLDGTPIARIDGTATRGDPDDMVCLPLAPLQKILRNHLEKYDGAKIIFNYNVVGLGQSDERAWVDVETPDGKKKLEADYIVGCDGANSQVRRSLFGDWEFPGRTWNEQIVATNTYYNFEPYKWMDSNFIIDPEHWYMAAKIDKDGLYRITYGEKPGLTDEQLRERLPWKFKSMLPGHPEPSEYKVVNFAPYKVHQRLAKAMRVGRFLLAADAAHLCNPFGGLGLTGGIVDVGGLHDCLRGMYENKADETILDKYNEVRRKAYTEFVDVNSSAWFRRMFELDPDRALEVDQFLQLLNKAETDPDLKKQLQRGMRALAHDFTQYYGEVTKGTKSTHPETTATMIPPNPA</sequence>
<evidence type="ECO:0000256" key="4">
    <source>
        <dbReference type="ARBA" id="ARBA00023027"/>
    </source>
</evidence>
<dbReference type="InterPro" id="IPR002938">
    <property type="entry name" value="FAD-bd"/>
</dbReference>
<name>A0A8K0RDP2_9PLEO</name>
<evidence type="ECO:0000313" key="7">
    <source>
        <dbReference type="EMBL" id="KAH7093669.1"/>
    </source>
</evidence>
<proteinExistence type="predicted"/>
<dbReference type="Pfam" id="PF01494">
    <property type="entry name" value="FAD_binding_3"/>
    <property type="match status" value="1"/>
</dbReference>
<organism evidence="7 8">
    <name type="scientific">Paraphoma chrysanthemicola</name>
    <dbReference type="NCBI Taxonomy" id="798071"/>
    <lineage>
        <taxon>Eukaryota</taxon>
        <taxon>Fungi</taxon>
        <taxon>Dikarya</taxon>
        <taxon>Ascomycota</taxon>
        <taxon>Pezizomycotina</taxon>
        <taxon>Dothideomycetes</taxon>
        <taxon>Pleosporomycetidae</taxon>
        <taxon>Pleosporales</taxon>
        <taxon>Pleosporineae</taxon>
        <taxon>Phaeosphaeriaceae</taxon>
        <taxon>Paraphoma</taxon>
    </lineage>
</organism>
<dbReference type="PRINTS" id="PR00420">
    <property type="entry name" value="RNGMNOXGNASE"/>
</dbReference>
<evidence type="ECO:0000256" key="3">
    <source>
        <dbReference type="ARBA" id="ARBA00023002"/>
    </source>
</evidence>
<dbReference type="InterPro" id="IPR050631">
    <property type="entry name" value="PheA/TfdB_FAD_monoxygenase"/>
</dbReference>
<feature type="compositionally biased region" description="Polar residues" evidence="5">
    <location>
        <begin position="411"/>
        <end position="422"/>
    </location>
</feature>
<dbReference type="SUPFAM" id="SSF51905">
    <property type="entry name" value="FAD/NAD(P)-binding domain"/>
    <property type="match status" value="1"/>
</dbReference>
<reference evidence="7" key="1">
    <citation type="journal article" date="2021" name="Nat. Commun.">
        <title>Genetic determinants of endophytism in the Arabidopsis root mycobiome.</title>
        <authorList>
            <person name="Mesny F."/>
            <person name="Miyauchi S."/>
            <person name="Thiergart T."/>
            <person name="Pickel B."/>
            <person name="Atanasova L."/>
            <person name="Karlsson M."/>
            <person name="Huettel B."/>
            <person name="Barry K.W."/>
            <person name="Haridas S."/>
            <person name="Chen C."/>
            <person name="Bauer D."/>
            <person name="Andreopoulos W."/>
            <person name="Pangilinan J."/>
            <person name="LaButti K."/>
            <person name="Riley R."/>
            <person name="Lipzen A."/>
            <person name="Clum A."/>
            <person name="Drula E."/>
            <person name="Henrissat B."/>
            <person name="Kohler A."/>
            <person name="Grigoriev I.V."/>
            <person name="Martin F.M."/>
            <person name="Hacquard S."/>
        </authorList>
    </citation>
    <scope>NUCLEOTIDE SEQUENCE</scope>
    <source>
        <strain evidence="7">MPI-SDFR-AT-0120</strain>
    </source>
</reference>
<accession>A0A8K0RDP2</accession>
<dbReference type="OrthoDB" id="10016252at2759"/>
<keyword evidence="2" id="KW-0274">FAD</keyword>
<evidence type="ECO:0000313" key="8">
    <source>
        <dbReference type="Proteomes" id="UP000813461"/>
    </source>
</evidence>
<keyword evidence="3" id="KW-0560">Oxidoreductase</keyword>
<gene>
    <name evidence="7" type="ORF">FB567DRAFT_588092</name>
</gene>